<evidence type="ECO:0000256" key="2">
    <source>
        <dbReference type="ARBA" id="ARBA00009403"/>
    </source>
</evidence>
<evidence type="ECO:0000256" key="4">
    <source>
        <dbReference type="ARBA" id="ARBA00022690"/>
    </source>
</evidence>
<sequence>MMCGGTSDSMPADKEIQTLIETVREQSEEQAGKTYEQYKAIEYKSQIVAGTNYFVKIQVADSEYIHVLIFKALPHVNALPKLSAQQLNKTKEDPVEYFS</sequence>
<dbReference type="InterPro" id="IPR018073">
    <property type="entry name" value="Prot_inh_cystat_CS"/>
</dbReference>
<dbReference type="Proteomes" id="UP000762676">
    <property type="component" value="Unassembled WGS sequence"/>
</dbReference>
<dbReference type="Gene3D" id="3.10.450.10">
    <property type="match status" value="1"/>
</dbReference>
<dbReference type="SMART" id="SM00043">
    <property type="entry name" value="CY"/>
    <property type="match status" value="1"/>
</dbReference>
<keyword evidence="3" id="KW-0963">Cytoplasm</keyword>
<dbReference type="InterPro" id="IPR000010">
    <property type="entry name" value="Cystatin_dom"/>
</dbReference>
<proteinExistence type="inferred from homology"/>
<dbReference type="SUPFAM" id="SSF54403">
    <property type="entry name" value="Cystatin/monellin"/>
    <property type="match status" value="1"/>
</dbReference>
<dbReference type="GO" id="GO:0005829">
    <property type="term" value="C:cytosol"/>
    <property type="evidence" value="ECO:0007669"/>
    <property type="project" value="TreeGrafter"/>
</dbReference>
<evidence type="ECO:0000256" key="1">
    <source>
        <dbReference type="ARBA" id="ARBA00004496"/>
    </source>
</evidence>
<dbReference type="Pfam" id="PF00031">
    <property type="entry name" value="Cystatin"/>
    <property type="match status" value="1"/>
</dbReference>
<dbReference type="GO" id="GO:0004869">
    <property type="term" value="F:cysteine-type endopeptidase inhibitor activity"/>
    <property type="evidence" value="ECO:0007669"/>
    <property type="project" value="UniProtKB-KW"/>
</dbReference>
<dbReference type="PANTHER" id="PTHR11414:SF21">
    <property type="entry name" value="CYSTATIN 14A, TANDEM DUPLICATE 1-RELATED"/>
    <property type="match status" value="1"/>
</dbReference>
<organism evidence="7 8">
    <name type="scientific">Elysia marginata</name>
    <dbReference type="NCBI Taxonomy" id="1093978"/>
    <lineage>
        <taxon>Eukaryota</taxon>
        <taxon>Metazoa</taxon>
        <taxon>Spiralia</taxon>
        <taxon>Lophotrochozoa</taxon>
        <taxon>Mollusca</taxon>
        <taxon>Gastropoda</taxon>
        <taxon>Heterobranchia</taxon>
        <taxon>Euthyneura</taxon>
        <taxon>Panpulmonata</taxon>
        <taxon>Sacoglossa</taxon>
        <taxon>Placobranchoidea</taxon>
        <taxon>Plakobranchidae</taxon>
        <taxon>Elysia</taxon>
    </lineage>
</organism>
<reference evidence="7 8" key="1">
    <citation type="journal article" date="2021" name="Elife">
        <title>Chloroplast acquisition without the gene transfer in kleptoplastic sea slugs, Plakobranchus ocellatus.</title>
        <authorList>
            <person name="Maeda T."/>
            <person name="Takahashi S."/>
            <person name="Yoshida T."/>
            <person name="Shimamura S."/>
            <person name="Takaki Y."/>
            <person name="Nagai Y."/>
            <person name="Toyoda A."/>
            <person name="Suzuki Y."/>
            <person name="Arimoto A."/>
            <person name="Ishii H."/>
            <person name="Satoh N."/>
            <person name="Nishiyama T."/>
            <person name="Hasebe M."/>
            <person name="Maruyama T."/>
            <person name="Minagawa J."/>
            <person name="Obokata J."/>
            <person name="Shigenobu S."/>
        </authorList>
    </citation>
    <scope>NUCLEOTIDE SEQUENCE [LARGE SCALE GENOMIC DNA]</scope>
</reference>
<evidence type="ECO:0000313" key="7">
    <source>
        <dbReference type="EMBL" id="GFS16925.1"/>
    </source>
</evidence>
<keyword evidence="4" id="KW-0646">Protease inhibitor</keyword>
<evidence type="ECO:0000256" key="3">
    <source>
        <dbReference type="ARBA" id="ARBA00022490"/>
    </source>
</evidence>
<dbReference type="PROSITE" id="PS00287">
    <property type="entry name" value="CYSTATIN"/>
    <property type="match status" value="1"/>
</dbReference>
<dbReference type="FunFam" id="3.10.450.10:FF:000001">
    <property type="entry name" value="Cystatin-A"/>
    <property type="match status" value="1"/>
</dbReference>
<keyword evidence="5" id="KW-0789">Thiol protease inhibitor</keyword>
<dbReference type="InterPro" id="IPR046350">
    <property type="entry name" value="Cystatin_sf"/>
</dbReference>
<protein>
    <submittedName>
        <fullName evidence="7">Cystatin-B</fullName>
    </submittedName>
</protein>
<dbReference type="InterPro" id="IPR001713">
    <property type="entry name" value="Prot_inh_stefin"/>
</dbReference>
<comment type="similarity">
    <text evidence="2">Belongs to the cystatin family.</text>
</comment>
<dbReference type="PANTHER" id="PTHR11414">
    <property type="entry name" value="CYSTATIN FAMILY MEMBER"/>
    <property type="match status" value="1"/>
</dbReference>
<comment type="caution">
    <text evidence="7">The sequence shown here is derived from an EMBL/GenBank/DDBJ whole genome shotgun (WGS) entry which is preliminary data.</text>
</comment>
<feature type="domain" description="Cystatin" evidence="6">
    <location>
        <begin position="1"/>
        <end position="98"/>
    </location>
</feature>
<dbReference type="CDD" id="cd00042">
    <property type="entry name" value="CY"/>
    <property type="match status" value="1"/>
</dbReference>
<dbReference type="EMBL" id="BMAT01009959">
    <property type="protein sequence ID" value="GFS16925.1"/>
    <property type="molecule type" value="Genomic_DNA"/>
</dbReference>
<comment type="subcellular location">
    <subcellularLocation>
        <location evidence="1">Cytoplasm</location>
    </subcellularLocation>
</comment>
<keyword evidence="8" id="KW-1185">Reference proteome</keyword>
<dbReference type="PRINTS" id="PR00295">
    <property type="entry name" value="STEFINA"/>
</dbReference>
<evidence type="ECO:0000313" key="8">
    <source>
        <dbReference type="Proteomes" id="UP000762676"/>
    </source>
</evidence>
<accession>A0AAV4J4Z0</accession>
<evidence type="ECO:0000259" key="6">
    <source>
        <dbReference type="SMART" id="SM00043"/>
    </source>
</evidence>
<evidence type="ECO:0000256" key="5">
    <source>
        <dbReference type="ARBA" id="ARBA00022704"/>
    </source>
</evidence>
<gene>
    <name evidence="7" type="ORF">ElyMa_004968300</name>
</gene>
<dbReference type="AlphaFoldDB" id="A0AAV4J4Z0"/>
<name>A0AAV4J4Z0_9GAST</name>